<evidence type="ECO:0000259" key="1">
    <source>
        <dbReference type="Pfam" id="PF23544"/>
    </source>
</evidence>
<proteinExistence type="predicted"/>
<accession>A0ABV8UIX4</accession>
<gene>
    <name evidence="2" type="ORF">ACFOW6_02705</name>
</gene>
<name>A0ABV8UIX4_9PROT</name>
<feature type="domain" description="AtuA-like ferredoxin-fold" evidence="1">
    <location>
        <begin position="14"/>
        <end position="113"/>
    </location>
</feature>
<dbReference type="Pfam" id="PF23544">
    <property type="entry name" value="AtuA_ferredoxin"/>
    <property type="match status" value="1"/>
</dbReference>
<protein>
    <recommendedName>
        <fullName evidence="1">AtuA-like ferredoxin-fold domain-containing protein</fullName>
    </recommendedName>
</protein>
<sequence length="125" mass="13782">MAAEKGNDDVLVRVPLHRVAHGRSGDKGNRQNISVIAYDPAVWPYLLDQVTEERVLEAFQHRGVSGVRRHELPNLQALNFVIEDALEGGVNAALALDTHGKTSTFRLLSMEVEVPQNIATLFSDP</sequence>
<comment type="caution">
    <text evidence="2">The sequence shown here is derived from an EMBL/GenBank/DDBJ whole genome shotgun (WGS) entry which is preliminary data.</text>
</comment>
<reference evidence="3" key="1">
    <citation type="journal article" date="2019" name="Int. J. Syst. Evol. Microbiol.">
        <title>The Global Catalogue of Microorganisms (GCM) 10K type strain sequencing project: providing services to taxonomists for standard genome sequencing and annotation.</title>
        <authorList>
            <consortium name="The Broad Institute Genomics Platform"/>
            <consortium name="The Broad Institute Genome Sequencing Center for Infectious Disease"/>
            <person name="Wu L."/>
            <person name="Ma J."/>
        </authorList>
    </citation>
    <scope>NUCLEOTIDE SEQUENCE [LARGE SCALE GENOMIC DNA]</scope>
    <source>
        <strain evidence="3">CECT 8472</strain>
    </source>
</reference>
<dbReference type="PANTHER" id="PTHR47708">
    <property type="match status" value="1"/>
</dbReference>
<dbReference type="PANTHER" id="PTHR47708:SF2">
    <property type="entry name" value="SI:CH73-132F6.5"/>
    <property type="match status" value="1"/>
</dbReference>
<dbReference type="InterPro" id="IPR056362">
    <property type="entry name" value="AtuA-like_ferredoxin_dom"/>
</dbReference>
<dbReference type="Proteomes" id="UP001595799">
    <property type="component" value="Unassembled WGS sequence"/>
</dbReference>
<keyword evidence="3" id="KW-1185">Reference proteome</keyword>
<evidence type="ECO:0000313" key="2">
    <source>
        <dbReference type="EMBL" id="MFC4350449.1"/>
    </source>
</evidence>
<dbReference type="RefSeq" id="WP_382420785.1">
    <property type="nucleotide sequence ID" value="NZ_JBHSCW010000001.1"/>
</dbReference>
<evidence type="ECO:0000313" key="3">
    <source>
        <dbReference type="Proteomes" id="UP001595799"/>
    </source>
</evidence>
<dbReference type="EMBL" id="JBHSCW010000001">
    <property type="protein sequence ID" value="MFC4350449.1"/>
    <property type="molecule type" value="Genomic_DNA"/>
</dbReference>
<organism evidence="2 3">
    <name type="scientific">Fodinicurvata halophila</name>
    <dbReference type="NCBI Taxonomy" id="1419723"/>
    <lineage>
        <taxon>Bacteria</taxon>
        <taxon>Pseudomonadati</taxon>
        <taxon>Pseudomonadota</taxon>
        <taxon>Alphaproteobacteria</taxon>
        <taxon>Rhodospirillales</taxon>
        <taxon>Rhodovibrionaceae</taxon>
        <taxon>Fodinicurvata</taxon>
    </lineage>
</organism>